<keyword evidence="1" id="KW-0614">Plasmid</keyword>
<dbReference type="RefSeq" id="WP_171778796.1">
    <property type="nucleotide sequence ID" value="NZ_CP045273.1"/>
</dbReference>
<geneLocation type="plasmid" evidence="2">
    <name>pfdu301a</name>
</geneLocation>
<proteinExistence type="predicted"/>
<evidence type="ECO:0000313" key="2">
    <source>
        <dbReference type="Proteomes" id="UP000501076"/>
    </source>
</evidence>
<reference evidence="1 2" key="1">
    <citation type="submission" date="2019-10" db="EMBL/GenBank/DDBJ databases">
        <title>Complete genome sequences for adaption low water activity.</title>
        <authorList>
            <person name="Zhao L."/>
            <person name="Zhong J."/>
        </authorList>
    </citation>
    <scope>NUCLEOTIDE SEQUENCE [LARGE SCALE GENOMIC DNA]</scope>
    <source>
        <strain evidence="1 2">FDU301</strain>
        <plasmid evidence="2">pfdu301a</plasmid>
    </source>
</reference>
<dbReference type="Proteomes" id="UP000501076">
    <property type="component" value="Plasmid pFDU301A"/>
</dbReference>
<dbReference type="AlphaFoldDB" id="A0A6M6E8A5"/>
<evidence type="ECO:0000313" key="1">
    <source>
        <dbReference type="EMBL" id="QJX80797.1"/>
    </source>
</evidence>
<sequence length="129" mass="15244">MLEKLLDKSEEIQVYYEGKEGLRMCDVKQKVNRPYWITLRFEYKTKRGRYASFNFSLGISPSAVNIYQNFSAKDKTTTFEIRVVFSEVIDTFLEEVLPVFAPNAYINIKQKPVNYPASYLTVEERKYKK</sequence>
<dbReference type="EMBL" id="CP045273">
    <property type="protein sequence ID" value="QJX80797.1"/>
    <property type="molecule type" value="Genomic_DNA"/>
</dbReference>
<organism evidence="1 2">
    <name type="scientific">Priestia megaterium</name>
    <name type="common">Bacillus megaterium</name>
    <dbReference type="NCBI Taxonomy" id="1404"/>
    <lineage>
        <taxon>Bacteria</taxon>
        <taxon>Bacillati</taxon>
        <taxon>Bacillota</taxon>
        <taxon>Bacilli</taxon>
        <taxon>Bacillales</taxon>
        <taxon>Bacillaceae</taxon>
        <taxon>Priestia</taxon>
    </lineage>
</organism>
<gene>
    <name evidence="1" type="ORF">FDZ14_32420</name>
</gene>
<accession>A0A6M6E8A5</accession>
<name>A0A6M6E8A5_PRIMG</name>
<protein>
    <submittedName>
        <fullName evidence="1">Uncharacterized protein</fullName>
    </submittedName>
</protein>